<keyword evidence="1" id="KW-0732">Signal</keyword>
<dbReference type="RefSeq" id="WP_107822403.1">
    <property type="nucleotide sequence ID" value="NZ_OY782574.1"/>
</dbReference>
<evidence type="ECO:0000313" key="2">
    <source>
        <dbReference type="EMBL" id="PTN08599.1"/>
    </source>
</evidence>
<gene>
    <name evidence="2" type="ORF">C8N47_108156</name>
</gene>
<name>A0A2T5C1R4_9BACT</name>
<organism evidence="2 3">
    <name type="scientific">Mangrovibacterium marinum</name>
    <dbReference type="NCBI Taxonomy" id="1639118"/>
    <lineage>
        <taxon>Bacteria</taxon>
        <taxon>Pseudomonadati</taxon>
        <taxon>Bacteroidota</taxon>
        <taxon>Bacteroidia</taxon>
        <taxon>Marinilabiliales</taxon>
        <taxon>Prolixibacteraceae</taxon>
        <taxon>Mangrovibacterium</taxon>
    </lineage>
</organism>
<protein>
    <submittedName>
        <fullName evidence="2">Uncharacterized protein DUF1460</fullName>
    </submittedName>
</protein>
<dbReference type="Gene3D" id="2.30.260.10">
    <property type="entry name" value="putative xylanase like domain"/>
    <property type="match status" value="1"/>
</dbReference>
<dbReference type="Proteomes" id="UP000243525">
    <property type="component" value="Unassembled WGS sequence"/>
</dbReference>
<sequence length="286" mass="32093">MKILAVILILIAFAQACNSQTTTVQPEKPIACKDDSLLVSRFLNEFAQERQQPTGKLIVEIGKAMLGTPYVAQTLETGMDEKLVVNLRELDCTTFDETCLALATTIKAGKTDFESYARQLEKIRYRHGLREGYLSRLHYFTDWLYDNEQKGLIASLSPDFQTAFEKTINFMSTHAESYPVLKEHPELITKIANQERLISQRTSYFLPKADIQANEKQLKDGDLVAITTSIAGLDIAHVGFVIWVDGRVHLLHASSALEKVVISDRPLADYLPGKKSFTGIMIARPN</sequence>
<evidence type="ECO:0000256" key="1">
    <source>
        <dbReference type="SAM" id="SignalP"/>
    </source>
</evidence>
<dbReference type="PROSITE" id="PS51257">
    <property type="entry name" value="PROKAR_LIPOPROTEIN"/>
    <property type="match status" value="1"/>
</dbReference>
<evidence type="ECO:0000313" key="3">
    <source>
        <dbReference type="Proteomes" id="UP000243525"/>
    </source>
</evidence>
<accession>A0A2T5C1R4</accession>
<dbReference type="OrthoDB" id="1409585at2"/>
<dbReference type="Pfam" id="PF07313">
    <property type="entry name" value="AmiA-like"/>
    <property type="match status" value="1"/>
</dbReference>
<reference evidence="2 3" key="1">
    <citation type="submission" date="2018-04" db="EMBL/GenBank/DDBJ databases">
        <title>Genomic Encyclopedia of Archaeal and Bacterial Type Strains, Phase II (KMG-II): from individual species to whole genera.</title>
        <authorList>
            <person name="Goeker M."/>
        </authorList>
    </citation>
    <scope>NUCLEOTIDE SEQUENCE [LARGE SCALE GENOMIC DNA]</scope>
    <source>
        <strain evidence="2 3">DSM 28823</strain>
    </source>
</reference>
<comment type="caution">
    <text evidence="2">The sequence shown here is derived from an EMBL/GenBank/DDBJ whole genome shotgun (WGS) entry which is preliminary data.</text>
</comment>
<proteinExistence type="predicted"/>
<feature type="signal peptide" evidence="1">
    <location>
        <begin position="1"/>
        <end position="16"/>
    </location>
</feature>
<feature type="chain" id="PRO_5015692657" evidence="1">
    <location>
        <begin position="17"/>
        <end position="286"/>
    </location>
</feature>
<dbReference type="InterPro" id="IPR010846">
    <property type="entry name" value="AmiA-like"/>
</dbReference>
<dbReference type="Gene3D" id="1.10.3670.10">
    <property type="entry name" value="Putative xylanase like domain"/>
    <property type="match status" value="1"/>
</dbReference>
<dbReference type="SUPFAM" id="SSF54001">
    <property type="entry name" value="Cysteine proteinases"/>
    <property type="match status" value="1"/>
</dbReference>
<dbReference type="InterPro" id="IPR038765">
    <property type="entry name" value="Papain-like_cys_pep_sf"/>
</dbReference>
<dbReference type="AlphaFoldDB" id="A0A2T5C1R4"/>
<dbReference type="EMBL" id="QAAD01000008">
    <property type="protein sequence ID" value="PTN08599.1"/>
    <property type="molecule type" value="Genomic_DNA"/>
</dbReference>
<keyword evidence="3" id="KW-1185">Reference proteome</keyword>